<reference evidence="2 3" key="1">
    <citation type="submission" date="2023-07" db="EMBL/GenBank/DDBJ databases">
        <title>Genomic Encyclopedia of Type Strains, Phase IV (KMG-IV): sequencing the most valuable type-strain genomes for metagenomic binning, comparative biology and taxonomic classification.</title>
        <authorList>
            <person name="Goeker M."/>
        </authorList>
    </citation>
    <scope>NUCLEOTIDE SEQUENCE [LARGE SCALE GENOMIC DNA]</scope>
    <source>
        <strain evidence="2 3">DSM 23494</strain>
    </source>
</reference>
<evidence type="ECO:0000313" key="3">
    <source>
        <dbReference type="Proteomes" id="UP001238088"/>
    </source>
</evidence>
<keyword evidence="3" id="KW-1185">Reference proteome</keyword>
<organism evidence="2 3">
    <name type="scientific">Cytobacillus purgationiresistens</name>
    <dbReference type="NCBI Taxonomy" id="863449"/>
    <lineage>
        <taxon>Bacteria</taxon>
        <taxon>Bacillati</taxon>
        <taxon>Bacillota</taxon>
        <taxon>Bacilli</taxon>
        <taxon>Bacillales</taxon>
        <taxon>Bacillaceae</taxon>
        <taxon>Cytobacillus</taxon>
    </lineage>
</organism>
<evidence type="ECO:0000256" key="1">
    <source>
        <dbReference type="SAM" id="MobiDB-lite"/>
    </source>
</evidence>
<dbReference type="EMBL" id="JAUSUB010000014">
    <property type="protein sequence ID" value="MDQ0271333.1"/>
    <property type="molecule type" value="Genomic_DNA"/>
</dbReference>
<evidence type="ECO:0008006" key="4">
    <source>
        <dbReference type="Google" id="ProtNLM"/>
    </source>
</evidence>
<feature type="region of interest" description="Disordered" evidence="1">
    <location>
        <begin position="16"/>
        <end position="59"/>
    </location>
</feature>
<accession>A0ABU0AJ94</accession>
<comment type="caution">
    <text evidence="2">The sequence shown here is derived from an EMBL/GenBank/DDBJ whole genome shotgun (WGS) entry which is preliminary data.</text>
</comment>
<sequence>MKPSRGTVVIRVEKVKSASVSKSTSGTSVGKPAPSKPQSQSTQVADGVEDVSAKGKDIAKEPFVPDEYWKKKAPQNATPGSNIIHYRDYNGKTEKSTVIYDDFGRQKYRIDHSDHSMPKDHSVPHLHEYKYGPGYHPVKGKEFRYNFWR</sequence>
<proteinExistence type="predicted"/>
<dbReference type="Proteomes" id="UP001238088">
    <property type="component" value="Unassembled WGS sequence"/>
</dbReference>
<protein>
    <recommendedName>
        <fullName evidence="4">HNH/Endo VII superfamily nuclease toxins domain-containing protein</fullName>
    </recommendedName>
</protein>
<name>A0ABU0AJ94_9BACI</name>
<feature type="compositionally biased region" description="Low complexity" evidence="1">
    <location>
        <begin position="17"/>
        <end position="31"/>
    </location>
</feature>
<evidence type="ECO:0000313" key="2">
    <source>
        <dbReference type="EMBL" id="MDQ0271333.1"/>
    </source>
</evidence>
<dbReference type="RefSeq" id="WP_307476404.1">
    <property type="nucleotide sequence ID" value="NZ_JAUSUB010000014.1"/>
</dbReference>
<gene>
    <name evidence="2" type="ORF">J2S17_003221</name>
</gene>